<accession>A0A8D9AXQ8</accession>
<proteinExistence type="predicted"/>
<organism evidence="2">
    <name type="scientific">Cacopsylla melanoneura</name>
    <dbReference type="NCBI Taxonomy" id="428564"/>
    <lineage>
        <taxon>Eukaryota</taxon>
        <taxon>Metazoa</taxon>
        <taxon>Ecdysozoa</taxon>
        <taxon>Arthropoda</taxon>
        <taxon>Hexapoda</taxon>
        <taxon>Insecta</taxon>
        <taxon>Pterygota</taxon>
        <taxon>Neoptera</taxon>
        <taxon>Paraneoptera</taxon>
        <taxon>Hemiptera</taxon>
        <taxon>Sternorrhyncha</taxon>
        <taxon>Psylloidea</taxon>
        <taxon>Psyllidae</taxon>
        <taxon>Psyllinae</taxon>
        <taxon>Cacopsylla</taxon>
    </lineage>
</organism>
<name>A0A8D9AXQ8_9HEMI</name>
<evidence type="ECO:0000313" key="2">
    <source>
        <dbReference type="EMBL" id="CAG6771561.1"/>
    </source>
</evidence>
<keyword evidence="1" id="KW-0472">Membrane</keyword>
<evidence type="ECO:0000256" key="1">
    <source>
        <dbReference type="SAM" id="Phobius"/>
    </source>
</evidence>
<feature type="transmembrane region" description="Helical" evidence="1">
    <location>
        <begin position="67"/>
        <end position="88"/>
    </location>
</feature>
<dbReference type="EMBL" id="HBUF01585214">
    <property type="protein sequence ID" value="CAG6771561.1"/>
    <property type="molecule type" value="Transcribed_RNA"/>
</dbReference>
<reference evidence="2" key="1">
    <citation type="submission" date="2021-05" db="EMBL/GenBank/DDBJ databases">
        <authorList>
            <person name="Alioto T."/>
            <person name="Alioto T."/>
            <person name="Gomez Garrido J."/>
        </authorList>
    </citation>
    <scope>NUCLEOTIDE SEQUENCE</scope>
</reference>
<sequence>MKKSYLEKSFQSRVFRKNSTASAPPPFTGNCSVHTVDTVLYSVLRALLSSNFLTTRSSWVFHNIRDGITYIIGYLPLPYVCFVMSTFILRVKSVCRNGTYFNECILCLSVSRLIIIIIKD</sequence>
<keyword evidence="1" id="KW-0812">Transmembrane</keyword>
<protein>
    <submittedName>
        <fullName evidence="2">Uncharacterized protein</fullName>
    </submittedName>
</protein>
<keyword evidence="1" id="KW-1133">Transmembrane helix</keyword>
<dbReference type="AlphaFoldDB" id="A0A8D9AXQ8"/>